<dbReference type="NCBIfam" id="NF004163">
    <property type="entry name" value="PRK05627.1-6"/>
    <property type="match status" value="1"/>
</dbReference>
<keyword evidence="7 15" id="KW-0548">Nucleotidyltransferase</keyword>
<evidence type="ECO:0000256" key="3">
    <source>
        <dbReference type="ARBA" id="ARBA00005201"/>
    </source>
</evidence>
<sequence>MRITHGIAPVVSQPSAVTIGNFDGVHLGHRAMLRRLVDAASQRGLVPCAVTFEPHPREFFAPDNAPARLSSLREKLQMLGECGIAQVHICAFNQTFSQLAAETFIERILVTGLQARFLLIGDDFRFGARRTGDFALLQARGAQAGFEVAAMHSMTLDALRISSTAVREALAAGDLDRAGRLLGRPYSISGRVVGGDKLGRDIGFPTANIQLKHNRPPLTGIFVVQVRGLADTPLPGVASLGVRPTVKENGRPVLEVHLLDFDRSIYGHHVCVDFLARLRDEEKYPDLPALVTQIGHDVNQARQYFLNHSEPLRAAKHND</sequence>
<evidence type="ECO:0000256" key="1">
    <source>
        <dbReference type="ARBA" id="ARBA00002121"/>
    </source>
</evidence>
<dbReference type="FunFam" id="3.40.50.620:FF:000021">
    <property type="entry name" value="Riboflavin biosynthesis protein"/>
    <property type="match status" value="1"/>
</dbReference>
<dbReference type="PIRSF" id="PIRSF004491">
    <property type="entry name" value="FAD_Synth"/>
    <property type="match status" value="1"/>
</dbReference>
<dbReference type="CDD" id="cd02064">
    <property type="entry name" value="FAD_synthetase_N"/>
    <property type="match status" value="1"/>
</dbReference>
<keyword evidence="8 15" id="KW-0547">Nucleotide-binding</keyword>
<keyword evidence="9 15" id="KW-0418">Kinase</keyword>
<evidence type="ECO:0000256" key="15">
    <source>
        <dbReference type="PIRNR" id="PIRNR004491"/>
    </source>
</evidence>
<dbReference type="PANTHER" id="PTHR22749:SF6">
    <property type="entry name" value="RIBOFLAVIN KINASE"/>
    <property type="match status" value="1"/>
</dbReference>
<feature type="domain" description="Riboflavin kinase" evidence="16">
    <location>
        <begin position="181"/>
        <end position="306"/>
    </location>
</feature>
<name>A0A512L9P0_9PROT</name>
<comment type="caution">
    <text evidence="17">The sequence shown here is derived from an EMBL/GenBank/DDBJ whole genome shotgun (WGS) entry which is preliminary data.</text>
</comment>
<comment type="catalytic activity">
    <reaction evidence="14 15">
        <text>FMN + ATP + H(+) = FAD + diphosphate</text>
        <dbReference type="Rhea" id="RHEA:17237"/>
        <dbReference type="ChEBI" id="CHEBI:15378"/>
        <dbReference type="ChEBI" id="CHEBI:30616"/>
        <dbReference type="ChEBI" id="CHEBI:33019"/>
        <dbReference type="ChEBI" id="CHEBI:57692"/>
        <dbReference type="ChEBI" id="CHEBI:58210"/>
        <dbReference type="EC" id="2.7.7.2"/>
    </reaction>
</comment>
<dbReference type="GO" id="GO:0006747">
    <property type="term" value="P:FAD biosynthetic process"/>
    <property type="evidence" value="ECO:0007669"/>
    <property type="project" value="UniProtKB-UniRule"/>
</dbReference>
<evidence type="ECO:0000256" key="6">
    <source>
        <dbReference type="ARBA" id="ARBA00022679"/>
    </source>
</evidence>
<evidence type="ECO:0000256" key="5">
    <source>
        <dbReference type="ARBA" id="ARBA00022643"/>
    </source>
</evidence>
<comment type="similarity">
    <text evidence="15">Belongs to the ribF family.</text>
</comment>
<dbReference type="InterPro" id="IPR015864">
    <property type="entry name" value="FAD_synthase"/>
</dbReference>
<dbReference type="PANTHER" id="PTHR22749">
    <property type="entry name" value="RIBOFLAVIN KINASE/FMN ADENYLYLTRANSFERASE"/>
    <property type="match status" value="1"/>
</dbReference>
<organism evidence="17 18">
    <name type="scientific">Sulfuriferula plumbiphila</name>
    <dbReference type="NCBI Taxonomy" id="171865"/>
    <lineage>
        <taxon>Bacteria</taxon>
        <taxon>Pseudomonadati</taxon>
        <taxon>Pseudomonadota</taxon>
        <taxon>Betaproteobacteria</taxon>
        <taxon>Nitrosomonadales</taxon>
        <taxon>Sulfuricellaceae</taxon>
        <taxon>Sulfuriferula</taxon>
    </lineage>
</organism>
<dbReference type="NCBIfam" id="NF004160">
    <property type="entry name" value="PRK05627.1-3"/>
    <property type="match status" value="1"/>
</dbReference>
<keyword evidence="5 15" id="KW-0288">FMN</keyword>
<dbReference type="Proteomes" id="UP000321337">
    <property type="component" value="Unassembled WGS sequence"/>
</dbReference>
<dbReference type="EMBL" id="BKAD01000025">
    <property type="protein sequence ID" value="GEP31206.1"/>
    <property type="molecule type" value="Genomic_DNA"/>
</dbReference>
<keyword evidence="11 15" id="KW-0067">ATP-binding</keyword>
<dbReference type="Pfam" id="PF01687">
    <property type="entry name" value="Flavokinase"/>
    <property type="match status" value="1"/>
</dbReference>
<dbReference type="AlphaFoldDB" id="A0A512L9P0"/>
<dbReference type="GO" id="GO:0003919">
    <property type="term" value="F:FMN adenylyltransferase activity"/>
    <property type="evidence" value="ECO:0007669"/>
    <property type="project" value="UniProtKB-UniRule"/>
</dbReference>
<evidence type="ECO:0000256" key="13">
    <source>
        <dbReference type="ARBA" id="ARBA00047880"/>
    </source>
</evidence>
<dbReference type="RefSeq" id="WP_147073973.1">
    <property type="nucleotide sequence ID" value="NZ_AP021884.1"/>
</dbReference>
<keyword evidence="12" id="KW-0511">Multifunctional enzyme</keyword>
<dbReference type="NCBIfam" id="NF004159">
    <property type="entry name" value="PRK05627.1-2"/>
    <property type="match status" value="1"/>
</dbReference>
<dbReference type="Gene3D" id="3.40.50.620">
    <property type="entry name" value="HUPs"/>
    <property type="match status" value="1"/>
</dbReference>
<evidence type="ECO:0000256" key="8">
    <source>
        <dbReference type="ARBA" id="ARBA00022741"/>
    </source>
</evidence>
<dbReference type="NCBIfam" id="TIGR00083">
    <property type="entry name" value="ribF"/>
    <property type="match status" value="1"/>
</dbReference>
<dbReference type="SMART" id="SM00904">
    <property type="entry name" value="Flavokinase"/>
    <property type="match status" value="1"/>
</dbReference>
<keyword evidence="4 15" id="KW-0285">Flavoprotein</keyword>
<dbReference type="GO" id="GO:0005524">
    <property type="term" value="F:ATP binding"/>
    <property type="evidence" value="ECO:0007669"/>
    <property type="project" value="UniProtKB-UniRule"/>
</dbReference>
<evidence type="ECO:0000256" key="4">
    <source>
        <dbReference type="ARBA" id="ARBA00022630"/>
    </source>
</evidence>
<gene>
    <name evidence="17" type="primary">ribF</name>
    <name evidence="17" type="ORF">TPL01_23440</name>
</gene>
<proteinExistence type="inferred from homology"/>
<evidence type="ECO:0000256" key="7">
    <source>
        <dbReference type="ARBA" id="ARBA00022695"/>
    </source>
</evidence>
<dbReference type="GO" id="GO:0009398">
    <property type="term" value="P:FMN biosynthetic process"/>
    <property type="evidence" value="ECO:0007669"/>
    <property type="project" value="UniProtKB-UniRule"/>
</dbReference>
<evidence type="ECO:0000256" key="9">
    <source>
        <dbReference type="ARBA" id="ARBA00022777"/>
    </source>
</evidence>
<evidence type="ECO:0000313" key="17">
    <source>
        <dbReference type="EMBL" id="GEP31206.1"/>
    </source>
</evidence>
<dbReference type="InterPro" id="IPR023468">
    <property type="entry name" value="Riboflavin_kinase"/>
</dbReference>
<keyword evidence="18" id="KW-1185">Reference proteome</keyword>
<dbReference type="EC" id="2.7.7.2" evidence="15"/>
<dbReference type="UniPathway" id="UPA00276">
    <property type="reaction ID" value="UER00406"/>
</dbReference>
<evidence type="ECO:0000259" key="16">
    <source>
        <dbReference type="SMART" id="SM00904"/>
    </source>
</evidence>
<comment type="function">
    <text evidence="1">Catalyzes the phosphorylation of riboflavin to FMN followed by the adenylation of FMN to FAD.</text>
</comment>
<dbReference type="InterPro" id="IPR015865">
    <property type="entry name" value="Riboflavin_kinase_bac/euk"/>
</dbReference>
<dbReference type="SUPFAM" id="SSF82114">
    <property type="entry name" value="Riboflavin kinase-like"/>
    <property type="match status" value="1"/>
</dbReference>
<comment type="pathway">
    <text evidence="3 15">Cofactor biosynthesis; FMN biosynthesis; FMN from riboflavin (ATP route): step 1/1.</text>
</comment>
<keyword evidence="10 15" id="KW-0274">FAD</keyword>
<evidence type="ECO:0000313" key="18">
    <source>
        <dbReference type="Proteomes" id="UP000321337"/>
    </source>
</evidence>
<dbReference type="UniPathway" id="UPA00277">
    <property type="reaction ID" value="UER00407"/>
</dbReference>
<dbReference type="GO" id="GO:0009231">
    <property type="term" value="P:riboflavin biosynthetic process"/>
    <property type="evidence" value="ECO:0007669"/>
    <property type="project" value="InterPro"/>
</dbReference>
<keyword evidence="6 15" id="KW-0808">Transferase</keyword>
<dbReference type="InterPro" id="IPR002606">
    <property type="entry name" value="Riboflavin_kinase_bac"/>
</dbReference>
<reference evidence="17 18" key="1">
    <citation type="submission" date="2019-07" db="EMBL/GenBank/DDBJ databases">
        <title>Whole genome shotgun sequence of Thiobacillus plumbophilus NBRC 107929.</title>
        <authorList>
            <person name="Hosoyama A."/>
            <person name="Uohara A."/>
            <person name="Ohji S."/>
            <person name="Ichikawa N."/>
        </authorList>
    </citation>
    <scope>NUCLEOTIDE SEQUENCE [LARGE SCALE GENOMIC DNA]</scope>
    <source>
        <strain evidence="17 18">NBRC 107929</strain>
    </source>
</reference>
<dbReference type="InterPro" id="IPR014729">
    <property type="entry name" value="Rossmann-like_a/b/a_fold"/>
</dbReference>
<evidence type="ECO:0000256" key="10">
    <source>
        <dbReference type="ARBA" id="ARBA00022827"/>
    </source>
</evidence>
<comment type="catalytic activity">
    <reaction evidence="13 15">
        <text>riboflavin + ATP = FMN + ADP + H(+)</text>
        <dbReference type="Rhea" id="RHEA:14357"/>
        <dbReference type="ChEBI" id="CHEBI:15378"/>
        <dbReference type="ChEBI" id="CHEBI:30616"/>
        <dbReference type="ChEBI" id="CHEBI:57986"/>
        <dbReference type="ChEBI" id="CHEBI:58210"/>
        <dbReference type="ChEBI" id="CHEBI:456216"/>
        <dbReference type="EC" id="2.7.1.26"/>
    </reaction>
</comment>
<dbReference type="OrthoDB" id="9803667at2"/>
<protein>
    <recommendedName>
        <fullName evidence="15">Riboflavin biosynthesis protein</fullName>
    </recommendedName>
    <domain>
        <recommendedName>
            <fullName evidence="15">Riboflavin kinase</fullName>
            <ecNumber evidence="15">2.7.1.26</ecNumber>
        </recommendedName>
        <alternativeName>
            <fullName evidence="15">Flavokinase</fullName>
        </alternativeName>
    </domain>
    <domain>
        <recommendedName>
            <fullName evidence="15">FMN adenylyltransferase</fullName>
            <ecNumber evidence="15">2.7.7.2</ecNumber>
        </recommendedName>
        <alternativeName>
            <fullName evidence="15">FAD pyrophosphorylase</fullName>
        </alternativeName>
        <alternativeName>
            <fullName evidence="15">FAD synthase</fullName>
        </alternativeName>
    </domain>
</protein>
<dbReference type="InterPro" id="IPR023465">
    <property type="entry name" value="Riboflavin_kinase_dom_sf"/>
</dbReference>
<evidence type="ECO:0000256" key="2">
    <source>
        <dbReference type="ARBA" id="ARBA00004726"/>
    </source>
</evidence>
<dbReference type="Gene3D" id="2.40.30.30">
    <property type="entry name" value="Riboflavin kinase-like"/>
    <property type="match status" value="1"/>
</dbReference>
<dbReference type="SUPFAM" id="SSF52374">
    <property type="entry name" value="Nucleotidylyl transferase"/>
    <property type="match status" value="1"/>
</dbReference>
<evidence type="ECO:0000256" key="11">
    <source>
        <dbReference type="ARBA" id="ARBA00022840"/>
    </source>
</evidence>
<evidence type="ECO:0000256" key="12">
    <source>
        <dbReference type="ARBA" id="ARBA00023268"/>
    </source>
</evidence>
<dbReference type="GO" id="GO:0008531">
    <property type="term" value="F:riboflavin kinase activity"/>
    <property type="evidence" value="ECO:0007669"/>
    <property type="project" value="UniProtKB-UniRule"/>
</dbReference>
<evidence type="ECO:0000256" key="14">
    <source>
        <dbReference type="ARBA" id="ARBA00049494"/>
    </source>
</evidence>
<dbReference type="EC" id="2.7.1.26" evidence="15"/>
<accession>A0A512L9P0</accession>
<dbReference type="Pfam" id="PF06574">
    <property type="entry name" value="FAD_syn"/>
    <property type="match status" value="1"/>
</dbReference>
<comment type="pathway">
    <text evidence="2 15">Cofactor biosynthesis; FAD biosynthesis; FAD from FMN: step 1/1.</text>
</comment>